<dbReference type="GO" id="GO:0006811">
    <property type="term" value="P:monoatomic ion transport"/>
    <property type="evidence" value="ECO:0007669"/>
    <property type="project" value="UniProtKB-KW"/>
</dbReference>
<keyword evidence="8 10" id="KW-0472">Membrane</keyword>
<dbReference type="eggNOG" id="COG0534">
    <property type="taxonomic scope" value="Bacteria"/>
</dbReference>
<protein>
    <recommendedName>
        <fullName evidence="9">Multidrug-efflux transporter</fullName>
    </recommendedName>
</protein>
<keyword evidence="2" id="KW-0813">Transport</keyword>
<dbReference type="GO" id="GO:0005886">
    <property type="term" value="C:plasma membrane"/>
    <property type="evidence" value="ECO:0007669"/>
    <property type="project" value="UniProtKB-SubCell"/>
</dbReference>
<evidence type="ECO:0000256" key="5">
    <source>
        <dbReference type="ARBA" id="ARBA00022692"/>
    </source>
</evidence>
<evidence type="ECO:0000256" key="1">
    <source>
        <dbReference type="ARBA" id="ARBA00004651"/>
    </source>
</evidence>
<reference evidence="11 12" key="1">
    <citation type="submission" date="2016-11" db="EMBL/GenBank/DDBJ databases">
        <authorList>
            <person name="Jaros S."/>
            <person name="Januszkiewicz K."/>
            <person name="Wedrychowicz H."/>
        </authorList>
    </citation>
    <scope>NUCLEOTIDE SEQUENCE [LARGE SCALE GENOMIC DNA]</scope>
    <source>
        <strain evidence="11 12">CGMCC 1.12213</strain>
    </source>
</reference>
<evidence type="ECO:0000256" key="8">
    <source>
        <dbReference type="ARBA" id="ARBA00023136"/>
    </source>
</evidence>
<dbReference type="PIRSF" id="PIRSF006603">
    <property type="entry name" value="DinF"/>
    <property type="match status" value="1"/>
</dbReference>
<dbReference type="InterPro" id="IPR002528">
    <property type="entry name" value="MATE_fam"/>
</dbReference>
<dbReference type="AlphaFoldDB" id="A0A1M6C7V1"/>
<keyword evidence="12" id="KW-1185">Reference proteome</keyword>
<dbReference type="NCBIfam" id="TIGR00797">
    <property type="entry name" value="matE"/>
    <property type="match status" value="1"/>
</dbReference>
<name>A0A1M6C7V1_9FLAO</name>
<evidence type="ECO:0000256" key="10">
    <source>
        <dbReference type="SAM" id="Phobius"/>
    </source>
</evidence>
<keyword evidence="5 10" id="KW-0812">Transmembrane</keyword>
<accession>A0A1M6C7V1</accession>
<feature type="transmembrane region" description="Helical" evidence="10">
    <location>
        <begin position="168"/>
        <end position="190"/>
    </location>
</feature>
<dbReference type="PANTHER" id="PTHR43298">
    <property type="entry name" value="MULTIDRUG RESISTANCE PROTEIN NORM-RELATED"/>
    <property type="match status" value="1"/>
</dbReference>
<organism evidence="11 12">
    <name type="scientific">Algibacter luteus</name>
    <dbReference type="NCBI Taxonomy" id="1178825"/>
    <lineage>
        <taxon>Bacteria</taxon>
        <taxon>Pseudomonadati</taxon>
        <taxon>Bacteroidota</taxon>
        <taxon>Flavobacteriia</taxon>
        <taxon>Flavobacteriales</taxon>
        <taxon>Flavobacteriaceae</taxon>
        <taxon>Algibacter</taxon>
    </lineage>
</organism>
<feature type="transmembrane region" description="Helical" evidence="10">
    <location>
        <begin position="95"/>
        <end position="115"/>
    </location>
</feature>
<evidence type="ECO:0000313" key="12">
    <source>
        <dbReference type="Proteomes" id="UP000184396"/>
    </source>
</evidence>
<dbReference type="STRING" id="1178825.SAMN05216261_1116"/>
<evidence type="ECO:0000256" key="3">
    <source>
        <dbReference type="ARBA" id="ARBA00022449"/>
    </source>
</evidence>
<dbReference type="InterPro" id="IPR050222">
    <property type="entry name" value="MATE_MdtK"/>
</dbReference>
<keyword evidence="6 10" id="KW-1133">Transmembrane helix</keyword>
<feature type="transmembrane region" description="Helical" evidence="10">
    <location>
        <begin position="232"/>
        <end position="253"/>
    </location>
</feature>
<feature type="transmembrane region" description="Helical" evidence="10">
    <location>
        <begin position="308"/>
        <end position="337"/>
    </location>
</feature>
<feature type="transmembrane region" description="Helical" evidence="10">
    <location>
        <begin position="127"/>
        <end position="148"/>
    </location>
</feature>
<evidence type="ECO:0000313" key="11">
    <source>
        <dbReference type="EMBL" id="SHI57117.1"/>
    </source>
</evidence>
<keyword evidence="3" id="KW-0050">Antiport</keyword>
<dbReference type="Proteomes" id="UP000184396">
    <property type="component" value="Unassembled WGS sequence"/>
</dbReference>
<dbReference type="Pfam" id="PF01554">
    <property type="entry name" value="MatE"/>
    <property type="match status" value="2"/>
</dbReference>
<keyword evidence="4" id="KW-1003">Cell membrane</keyword>
<evidence type="ECO:0000256" key="9">
    <source>
        <dbReference type="ARBA" id="ARBA00031636"/>
    </source>
</evidence>
<feature type="transmembrane region" description="Helical" evidence="10">
    <location>
        <begin position="202"/>
        <end position="226"/>
    </location>
</feature>
<dbReference type="CDD" id="cd13139">
    <property type="entry name" value="MATE_like_14"/>
    <property type="match status" value="1"/>
</dbReference>
<evidence type="ECO:0000256" key="6">
    <source>
        <dbReference type="ARBA" id="ARBA00022989"/>
    </source>
</evidence>
<keyword evidence="7" id="KW-0406">Ion transport</keyword>
<gene>
    <name evidence="11" type="ORF">SAMN05216261_1116</name>
</gene>
<dbReference type="GO" id="GO:0042910">
    <property type="term" value="F:xenobiotic transmembrane transporter activity"/>
    <property type="evidence" value="ECO:0007669"/>
    <property type="project" value="InterPro"/>
</dbReference>
<feature type="transmembrane region" description="Helical" evidence="10">
    <location>
        <begin position="390"/>
        <end position="414"/>
    </location>
</feature>
<feature type="transmembrane region" description="Helical" evidence="10">
    <location>
        <begin position="453"/>
        <end position="473"/>
    </location>
</feature>
<evidence type="ECO:0000256" key="7">
    <source>
        <dbReference type="ARBA" id="ARBA00023065"/>
    </source>
</evidence>
<feature type="transmembrane region" description="Helical" evidence="10">
    <location>
        <begin position="426"/>
        <end position="447"/>
    </location>
</feature>
<dbReference type="EMBL" id="FQYK01000002">
    <property type="protein sequence ID" value="SHI57117.1"/>
    <property type="molecule type" value="Genomic_DNA"/>
</dbReference>
<proteinExistence type="predicted"/>
<evidence type="ECO:0000256" key="2">
    <source>
        <dbReference type="ARBA" id="ARBA00022448"/>
    </source>
</evidence>
<feature type="transmembrane region" description="Helical" evidence="10">
    <location>
        <begin position="358"/>
        <end position="378"/>
    </location>
</feature>
<dbReference type="GO" id="GO:0015297">
    <property type="term" value="F:antiporter activity"/>
    <property type="evidence" value="ECO:0007669"/>
    <property type="project" value="UniProtKB-KW"/>
</dbReference>
<sequence length="483" mass="52711">MLYAFGNDLYLITLLMQSNKITLKQFIKYFKIAVTGKQKDFTSGSIRRAIFMLAVPMILEMIMESIFALVDIMYVSRVSVNAVATIGLTESIITLIYAIAIGLSIAATAIVARRVGQKDLKGASNAAVQVIFLGVLVATIVSIIGIIYPKELLSLMGGEPDLIEEGYGYTKVLLGGNITIMLLFLINAIFRGTGEASISMWVLILSNGLNIILDPMFIFGFGPIPAYGVEGAAIATTIGRGIAVLFQLAILFYSYSKIKIGIKDMIIRVGVMLNLIKVSIGGIGQFLIGTSSWVFLMRIVSEFGSEVLAGYTIAIRVMLFSLMPAWGMSSAAASLVGQNLGAKKPERAEQSVWLTSKYCSIFMGTVSVLYLLFAPQIIEIFNDTPDVVKYGSLCLRIMTAPFIFYGFGMIVINAFNGAGDTKTPTYINFVCYWLLQLPFAYFAAITFNCGPSGVFWAVALGEVLMTIIAIIWFKKGHWKTVKV</sequence>
<evidence type="ECO:0000256" key="4">
    <source>
        <dbReference type="ARBA" id="ARBA00022475"/>
    </source>
</evidence>
<dbReference type="InterPro" id="IPR048279">
    <property type="entry name" value="MdtK-like"/>
</dbReference>
<comment type="subcellular location">
    <subcellularLocation>
        <location evidence="1">Cell membrane</location>
        <topology evidence="1">Multi-pass membrane protein</topology>
    </subcellularLocation>
</comment>
<dbReference type="PANTHER" id="PTHR43298:SF2">
    <property type="entry name" value="FMN_FAD EXPORTER YEEO-RELATED"/>
    <property type="match status" value="1"/>
</dbReference>
<feature type="transmembrane region" description="Helical" evidence="10">
    <location>
        <begin position="49"/>
        <end position="75"/>
    </location>
</feature>